<comment type="caution">
    <text evidence="1">The sequence shown here is derived from an EMBL/GenBank/DDBJ whole genome shotgun (WGS) entry which is preliminary data.</text>
</comment>
<accession>A0AAV1W842</accession>
<sequence length="64" mass="7373">MSLTFSNLQNSRVNCPKLLQSSEPRFNIYPPLSSKHAKSKRILTKMMEVLMDKNESAFEVVEEV</sequence>
<protein>
    <submittedName>
        <fullName evidence="1">Uncharacterized protein</fullName>
    </submittedName>
</protein>
<proteinExistence type="predicted"/>
<reference evidence="1 2" key="1">
    <citation type="submission" date="2024-03" db="EMBL/GenBank/DDBJ databases">
        <authorList>
            <person name="Martinez-Hernandez J."/>
        </authorList>
    </citation>
    <scope>NUCLEOTIDE SEQUENCE [LARGE SCALE GENOMIC DNA]</scope>
</reference>
<dbReference type="AlphaFoldDB" id="A0AAV1W842"/>
<name>A0AAV1W842_LUPLU</name>
<dbReference type="Proteomes" id="UP001497480">
    <property type="component" value="Unassembled WGS sequence"/>
</dbReference>
<evidence type="ECO:0000313" key="2">
    <source>
        <dbReference type="Proteomes" id="UP001497480"/>
    </source>
</evidence>
<keyword evidence="2" id="KW-1185">Reference proteome</keyword>
<gene>
    <name evidence="1" type="ORF">LLUT_LOCUS6264</name>
</gene>
<dbReference type="EMBL" id="CAXHTB010000004">
    <property type="protein sequence ID" value="CAL0305204.1"/>
    <property type="molecule type" value="Genomic_DNA"/>
</dbReference>
<evidence type="ECO:0000313" key="1">
    <source>
        <dbReference type="EMBL" id="CAL0305204.1"/>
    </source>
</evidence>
<organism evidence="1 2">
    <name type="scientific">Lupinus luteus</name>
    <name type="common">European yellow lupine</name>
    <dbReference type="NCBI Taxonomy" id="3873"/>
    <lineage>
        <taxon>Eukaryota</taxon>
        <taxon>Viridiplantae</taxon>
        <taxon>Streptophyta</taxon>
        <taxon>Embryophyta</taxon>
        <taxon>Tracheophyta</taxon>
        <taxon>Spermatophyta</taxon>
        <taxon>Magnoliopsida</taxon>
        <taxon>eudicotyledons</taxon>
        <taxon>Gunneridae</taxon>
        <taxon>Pentapetalae</taxon>
        <taxon>rosids</taxon>
        <taxon>fabids</taxon>
        <taxon>Fabales</taxon>
        <taxon>Fabaceae</taxon>
        <taxon>Papilionoideae</taxon>
        <taxon>50 kb inversion clade</taxon>
        <taxon>genistoids sensu lato</taxon>
        <taxon>core genistoids</taxon>
        <taxon>Genisteae</taxon>
        <taxon>Lupinus</taxon>
    </lineage>
</organism>